<dbReference type="InterPro" id="IPR001638">
    <property type="entry name" value="Solute-binding_3/MltF_N"/>
</dbReference>
<proteinExistence type="inferred from homology"/>
<evidence type="ECO:0000259" key="3">
    <source>
        <dbReference type="SMART" id="SM00062"/>
    </source>
</evidence>
<protein>
    <submittedName>
        <fullName evidence="4">Glutamine ABC transporter</fullName>
    </submittedName>
</protein>
<evidence type="ECO:0000313" key="4">
    <source>
        <dbReference type="EMBL" id="KTD57598.1"/>
    </source>
</evidence>
<dbReference type="EMBL" id="LNYW01000066">
    <property type="protein sequence ID" value="KTD57598.1"/>
    <property type="molecule type" value="Genomic_DNA"/>
</dbReference>
<dbReference type="OrthoDB" id="5650170at2"/>
<dbReference type="Pfam" id="PF00497">
    <property type="entry name" value="SBP_bac_3"/>
    <property type="match status" value="1"/>
</dbReference>
<dbReference type="STRING" id="1122169.Lsha_2439"/>
<dbReference type="eggNOG" id="COG0834">
    <property type="taxonomic scope" value="Bacteria"/>
</dbReference>
<evidence type="ECO:0000256" key="2">
    <source>
        <dbReference type="ARBA" id="ARBA00022729"/>
    </source>
</evidence>
<dbReference type="RefSeq" id="WP_018576130.1">
    <property type="nucleotide sequence ID" value="NZ_KB892382.1"/>
</dbReference>
<accession>A0A0W0YLY0</accession>
<evidence type="ECO:0000313" key="5">
    <source>
        <dbReference type="Proteomes" id="UP000054600"/>
    </source>
</evidence>
<name>A0A0W0YLY0_9GAMM</name>
<dbReference type="PATRIC" id="fig|1122169.6.peg.2799"/>
<reference evidence="4 5" key="1">
    <citation type="submission" date="2015-11" db="EMBL/GenBank/DDBJ databases">
        <title>Genomic analysis of 38 Legionella species identifies large and diverse effector repertoires.</title>
        <authorList>
            <person name="Burstein D."/>
            <person name="Amaro F."/>
            <person name="Zusman T."/>
            <person name="Lifshitz Z."/>
            <person name="Cohen O."/>
            <person name="Gilbert J.A."/>
            <person name="Pupko T."/>
            <person name="Shuman H.A."/>
            <person name="Segal G."/>
        </authorList>
    </citation>
    <scope>NUCLEOTIDE SEQUENCE [LARGE SCALE GENOMIC DNA]</scope>
    <source>
        <strain evidence="4 5">ATCC 49655</strain>
    </source>
</reference>
<evidence type="ECO:0000256" key="1">
    <source>
        <dbReference type="ARBA" id="ARBA00010333"/>
    </source>
</evidence>
<feature type="domain" description="Solute-binding protein family 3/N-terminal" evidence="3">
    <location>
        <begin position="28"/>
        <end position="252"/>
    </location>
</feature>
<dbReference type="SMART" id="SM00062">
    <property type="entry name" value="PBPb"/>
    <property type="match status" value="1"/>
</dbReference>
<keyword evidence="2" id="KW-0732">Signal</keyword>
<sequence>MKLTQISAIRLLIVIFMIGLVTVSFGATLKVGVGVSGAPIVEKVASEHGPYYFGFCIDLMDNICARIDQQCVYKQITLNDQFESLNNGDIDLLVLVSPYSPEDLKQYAMSIPYAVSKIQFVALQNSPIDDLADIKNKKIGVVKTTFYNLLLRSPFHNQNQIIAYKSDSELLTDLAQKKIDVIVLNNVVAYRLKTNDLYNIKFVGKDMPLGEGYGIIALPDKTSLINEISKAILSLQKDGTYVSIYQKYYKPE</sequence>
<dbReference type="Gene3D" id="3.40.190.10">
    <property type="entry name" value="Periplasmic binding protein-like II"/>
    <property type="match status" value="2"/>
</dbReference>
<gene>
    <name evidence="4" type="ORF">Lsha_2439</name>
</gene>
<dbReference type="PANTHER" id="PTHR35936:SF19">
    <property type="entry name" value="AMINO-ACID-BINDING PROTEIN YXEM-RELATED"/>
    <property type="match status" value="1"/>
</dbReference>
<comment type="caution">
    <text evidence="4">The sequence shown here is derived from an EMBL/GenBank/DDBJ whole genome shotgun (WGS) entry which is preliminary data.</text>
</comment>
<dbReference type="AlphaFoldDB" id="A0A0W0YLY0"/>
<dbReference type="PANTHER" id="PTHR35936">
    <property type="entry name" value="MEMBRANE-BOUND LYTIC MUREIN TRANSGLYCOSYLASE F"/>
    <property type="match status" value="1"/>
</dbReference>
<comment type="similarity">
    <text evidence="1">Belongs to the bacterial solute-binding protein 3 family.</text>
</comment>
<organism evidence="4 5">
    <name type="scientific">Legionella shakespearei DSM 23087</name>
    <dbReference type="NCBI Taxonomy" id="1122169"/>
    <lineage>
        <taxon>Bacteria</taxon>
        <taxon>Pseudomonadati</taxon>
        <taxon>Pseudomonadota</taxon>
        <taxon>Gammaproteobacteria</taxon>
        <taxon>Legionellales</taxon>
        <taxon>Legionellaceae</taxon>
        <taxon>Legionella</taxon>
    </lineage>
</organism>
<dbReference type="SUPFAM" id="SSF53850">
    <property type="entry name" value="Periplasmic binding protein-like II"/>
    <property type="match status" value="1"/>
</dbReference>
<keyword evidence="5" id="KW-1185">Reference proteome</keyword>
<dbReference type="Proteomes" id="UP000054600">
    <property type="component" value="Unassembled WGS sequence"/>
</dbReference>